<dbReference type="InterPro" id="IPR007837">
    <property type="entry name" value="DinB"/>
</dbReference>
<evidence type="ECO:0000256" key="3">
    <source>
        <dbReference type="PIRSR" id="PIRSR607837-1"/>
    </source>
</evidence>
<proteinExistence type="inferred from homology"/>
<dbReference type="InterPro" id="IPR034660">
    <property type="entry name" value="DinB/YfiT-like"/>
</dbReference>
<evidence type="ECO:0000256" key="1">
    <source>
        <dbReference type="ARBA" id="ARBA00008635"/>
    </source>
</evidence>
<evidence type="ECO:0000256" key="2">
    <source>
        <dbReference type="ARBA" id="ARBA00022723"/>
    </source>
</evidence>
<keyword evidence="2 3" id="KW-0479">Metal-binding</keyword>
<dbReference type="Proteomes" id="UP000564644">
    <property type="component" value="Unassembled WGS sequence"/>
</dbReference>
<protein>
    <submittedName>
        <fullName evidence="4">DinB family protein</fullName>
    </submittedName>
</protein>
<accession>A0A7X0SLC4</accession>
<sequence length="172" mass="20096">MNPEISRVKDLLFEEMELALATTCSLLPMIREDQWDYRPRDDMRSLIELARHLAHVPAQELAILQEQSKEQVGKLVMSISRLRDAEALSEVMRDGVLALKEYMNSLDEKELLYRSTAPFFAKHQPVVQFKWLMEITTHLYHHRGQMFTYMKQLGIPVSMRDLYGPASNSWTL</sequence>
<dbReference type="EMBL" id="JACJVO010000016">
    <property type="protein sequence ID" value="MBB6732011.1"/>
    <property type="molecule type" value="Genomic_DNA"/>
</dbReference>
<comment type="similarity">
    <text evidence="1">Belongs to the DinB family.</text>
</comment>
<dbReference type="GO" id="GO:0046872">
    <property type="term" value="F:metal ion binding"/>
    <property type="evidence" value="ECO:0007669"/>
    <property type="project" value="UniProtKB-KW"/>
</dbReference>
<feature type="binding site" evidence="3">
    <location>
        <position position="142"/>
    </location>
    <ligand>
        <name>a divalent metal cation</name>
        <dbReference type="ChEBI" id="CHEBI:60240"/>
    </ligand>
</feature>
<evidence type="ECO:0000313" key="4">
    <source>
        <dbReference type="EMBL" id="MBB6732011.1"/>
    </source>
</evidence>
<dbReference type="Gene3D" id="1.20.120.450">
    <property type="entry name" value="dinb family like domain"/>
    <property type="match status" value="1"/>
</dbReference>
<dbReference type="SUPFAM" id="SSF109854">
    <property type="entry name" value="DinB/YfiT-like putative metalloenzymes"/>
    <property type="match status" value="1"/>
</dbReference>
<feature type="binding site" evidence="3">
    <location>
        <position position="138"/>
    </location>
    <ligand>
        <name>a divalent metal cation</name>
        <dbReference type="ChEBI" id="CHEBI:60240"/>
    </ligand>
</feature>
<organism evidence="4 5">
    <name type="scientific">Cohnella zeiphila</name>
    <dbReference type="NCBI Taxonomy" id="2761120"/>
    <lineage>
        <taxon>Bacteria</taxon>
        <taxon>Bacillati</taxon>
        <taxon>Bacillota</taxon>
        <taxon>Bacilli</taxon>
        <taxon>Bacillales</taxon>
        <taxon>Paenibacillaceae</taxon>
        <taxon>Cohnella</taxon>
    </lineage>
</organism>
<feature type="binding site" evidence="3">
    <location>
        <position position="52"/>
    </location>
    <ligand>
        <name>a divalent metal cation</name>
        <dbReference type="ChEBI" id="CHEBI:60240"/>
    </ligand>
</feature>
<gene>
    <name evidence="4" type="ORF">H7C18_13905</name>
</gene>
<keyword evidence="5" id="KW-1185">Reference proteome</keyword>
<comment type="caution">
    <text evidence="4">The sequence shown here is derived from an EMBL/GenBank/DDBJ whole genome shotgun (WGS) entry which is preliminary data.</text>
</comment>
<dbReference type="AlphaFoldDB" id="A0A7X0SLC4"/>
<dbReference type="RefSeq" id="WP_185129677.1">
    <property type="nucleotide sequence ID" value="NZ_JACJVO010000016.1"/>
</dbReference>
<name>A0A7X0SLC4_9BACL</name>
<reference evidence="4 5" key="1">
    <citation type="submission" date="2020-08" db="EMBL/GenBank/DDBJ databases">
        <title>Cohnella phylogeny.</title>
        <authorList>
            <person name="Dunlap C."/>
        </authorList>
    </citation>
    <scope>NUCLEOTIDE SEQUENCE [LARGE SCALE GENOMIC DNA]</scope>
    <source>
        <strain evidence="4 5">CBP 2801</strain>
    </source>
</reference>
<dbReference type="Pfam" id="PF05163">
    <property type="entry name" value="DinB"/>
    <property type="match status" value="1"/>
</dbReference>
<evidence type="ECO:0000313" key="5">
    <source>
        <dbReference type="Proteomes" id="UP000564644"/>
    </source>
</evidence>